<dbReference type="OMA" id="NRYHITG"/>
<dbReference type="KEGG" id="scm:SCHCO_02575799"/>
<feature type="non-terminal residue" evidence="2">
    <location>
        <position position="487"/>
    </location>
</feature>
<proteinExistence type="predicted"/>
<feature type="compositionally biased region" description="Polar residues" evidence="1">
    <location>
        <begin position="87"/>
        <end position="100"/>
    </location>
</feature>
<evidence type="ECO:0000313" key="3">
    <source>
        <dbReference type="Proteomes" id="UP000007431"/>
    </source>
</evidence>
<keyword evidence="3" id="KW-1185">Reference proteome</keyword>
<reference evidence="2 3" key="1">
    <citation type="journal article" date="2010" name="Nat. Biotechnol.">
        <title>Genome sequence of the model mushroom Schizophyllum commune.</title>
        <authorList>
            <person name="Ohm R.A."/>
            <person name="de Jong J.F."/>
            <person name="Lugones L.G."/>
            <person name="Aerts A."/>
            <person name="Kothe E."/>
            <person name="Stajich J.E."/>
            <person name="de Vries R.P."/>
            <person name="Record E."/>
            <person name="Levasseur A."/>
            <person name="Baker S.E."/>
            <person name="Bartholomew K.A."/>
            <person name="Coutinho P.M."/>
            <person name="Erdmann S."/>
            <person name="Fowler T.J."/>
            <person name="Gathman A.C."/>
            <person name="Lombard V."/>
            <person name="Henrissat B."/>
            <person name="Knabe N."/>
            <person name="Kuees U."/>
            <person name="Lilly W.W."/>
            <person name="Lindquist E."/>
            <person name="Lucas S."/>
            <person name="Magnuson J.K."/>
            <person name="Piumi F."/>
            <person name="Raudaskoski M."/>
            <person name="Salamov A."/>
            <person name="Schmutz J."/>
            <person name="Schwarze F.W.M.R."/>
            <person name="vanKuyk P.A."/>
            <person name="Horton J.S."/>
            <person name="Grigoriev I.V."/>
            <person name="Woesten H.A.B."/>
        </authorList>
    </citation>
    <scope>NUCLEOTIDE SEQUENCE [LARGE SCALE GENOMIC DNA]</scope>
    <source>
        <strain evidence="3">H4-8 / FGSC 9210</strain>
    </source>
</reference>
<dbReference type="GeneID" id="9588011"/>
<dbReference type="Proteomes" id="UP000007431">
    <property type="component" value="Unassembled WGS sequence"/>
</dbReference>
<feature type="region of interest" description="Disordered" evidence="1">
    <location>
        <begin position="1"/>
        <end position="115"/>
    </location>
</feature>
<evidence type="ECO:0000256" key="1">
    <source>
        <dbReference type="SAM" id="MobiDB-lite"/>
    </source>
</evidence>
<feature type="region of interest" description="Disordered" evidence="1">
    <location>
        <begin position="313"/>
        <end position="342"/>
    </location>
</feature>
<feature type="compositionally biased region" description="Basic and acidic residues" evidence="1">
    <location>
        <begin position="251"/>
        <end position="269"/>
    </location>
</feature>
<feature type="region of interest" description="Disordered" evidence="1">
    <location>
        <begin position="237"/>
        <end position="290"/>
    </location>
</feature>
<dbReference type="EMBL" id="GL377302">
    <property type="protein sequence ID" value="EFJ03120.1"/>
    <property type="molecule type" value="Genomic_DNA"/>
</dbReference>
<dbReference type="AlphaFoldDB" id="D8PR29"/>
<feature type="compositionally biased region" description="Low complexity" evidence="1">
    <location>
        <begin position="313"/>
        <end position="338"/>
    </location>
</feature>
<feature type="compositionally biased region" description="Polar residues" evidence="1">
    <location>
        <begin position="38"/>
        <end position="48"/>
    </location>
</feature>
<sequence length="487" mass="52387">MKHVSLILPSWKRKERSPDSREASPHHSPIDSTRGRSFLTTGSWQDLEQATRHKSTLGALGVKRTRSKGSSSTASYLDMDEGRRSLHSSTNGFRSLRTSKSVAAMPPSRPAPPPPLYPISAPSTPARPSLRASYSAPPLPAQKCDLKPIEVATSTISSSESGRVNSSFCPTELDCIWDGFLREMEEEEATIDPACPSRSRASDAQSPPPAFCRSQRETPPPRHCQVFTGSEHYLTAPERQAPRALVPSTARPEDIAPVKSDIPEMRGPLEGEGSESDDDGDSIIDPLLCFPSPPPLRIRKRIPTPIIVPSYSAAPSLSSSSPSSSPTSDDTPIGTPTTPRAPHPYAIAQMYSANVSKSQTEHGSGDEVHDIFSMYSPSAYAQFSTEMDERGTDPPDVPDLRSCLIPPRSPVRESRQRVEVRARVGAAMRALDTHRSYLVSRGAIVALPYASLINGSQSSMGRRAPSSGQSSAEDGGAATAVSWGIAV</sequence>
<dbReference type="HOGENOM" id="CLU_560376_0_0_1"/>
<dbReference type="VEuPathDB" id="FungiDB:SCHCODRAFT_02575799"/>
<dbReference type="OrthoDB" id="10339419at2759"/>
<feature type="region of interest" description="Disordered" evidence="1">
    <location>
        <begin position="191"/>
        <end position="222"/>
    </location>
</feature>
<dbReference type="InParanoid" id="D8PR29"/>
<protein>
    <submittedName>
        <fullName evidence="2">Uncharacterized protein</fullName>
    </submittedName>
</protein>
<feature type="compositionally biased region" description="Basic and acidic residues" evidence="1">
    <location>
        <begin position="16"/>
        <end position="29"/>
    </location>
</feature>
<name>D8PR29_SCHCM</name>
<accession>D8PR29</accession>
<evidence type="ECO:0000313" key="2">
    <source>
        <dbReference type="EMBL" id="EFJ03120.1"/>
    </source>
</evidence>
<dbReference type="RefSeq" id="XP_003038022.1">
    <property type="nucleotide sequence ID" value="XM_003037976.1"/>
</dbReference>
<feature type="compositionally biased region" description="Acidic residues" evidence="1">
    <location>
        <begin position="272"/>
        <end position="282"/>
    </location>
</feature>
<gene>
    <name evidence="2" type="ORF">SCHCODRAFT_102803</name>
</gene>
<organism evidence="3">
    <name type="scientific">Schizophyllum commune (strain H4-8 / FGSC 9210)</name>
    <name type="common">Split gill fungus</name>
    <dbReference type="NCBI Taxonomy" id="578458"/>
    <lineage>
        <taxon>Eukaryota</taxon>
        <taxon>Fungi</taxon>
        <taxon>Dikarya</taxon>
        <taxon>Basidiomycota</taxon>
        <taxon>Agaricomycotina</taxon>
        <taxon>Agaricomycetes</taxon>
        <taxon>Agaricomycetidae</taxon>
        <taxon>Agaricales</taxon>
        <taxon>Schizophyllaceae</taxon>
        <taxon>Schizophyllum</taxon>
    </lineage>
</organism>